<sequence length="70" mass="7384">MTTIVNSPAPTTDSGGNSFLIGVVVLIGFVAIFLYFGLPAIKRMGPVQMNVPAPQVNIPDKINVNVNQGE</sequence>
<organism evidence="2 3">
    <name type="scientific">Candidatus Roizmanbacteria bacterium CG_4_10_14_0_8_um_filter_39_9</name>
    <dbReference type="NCBI Taxonomy" id="1974829"/>
    <lineage>
        <taxon>Bacteria</taxon>
        <taxon>Candidatus Roizmaniibacteriota</taxon>
    </lineage>
</organism>
<evidence type="ECO:0000313" key="3">
    <source>
        <dbReference type="Proteomes" id="UP000230108"/>
    </source>
</evidence>
<accession>A0A2M7QF13</accession>
<dbReference type="Proteomes" id="UP000230108">
    <property type="component" value="Unassembled WGS sequence"/>
</dbReference>
<keyword evidence="1" id="KW-0812">Transmembrane</keyword>
<comment type="caution">
    <text evidence="2">The sequence shown here is derived from an EMBL/GenBank/DDBJ whole genome shotgun (WGS) entry which is preliminary data.</text>
</comment>
<feature type="transmembrane region" description="Helical" evidence="1">
    <location>
        <begin position="20"/>
        <end position="41"/>
    </location>
</feature>
<gene>
    <name evidence="2" type="ORF">COY90_00360</name>
</gene>
<dbReference type="EMBL" id="PFLF01000010">
    <property type="protein sequence ID" value="PIY69490.1"/>
    <property type="molecule type" value="Genomic_DNA"/>
</dbReference>
<evidence type="ECO:0000256" key="1">
    <source>
        <dbReference type="SAM" id="Phobius"/>
    </source>
</evidence>
<keyword evidence="1" id="KW-1133">Transmembrane helix</keyword>
<proteinExistence type="predicted"/>
<evidence type="ECO:0000313" key="2">
    <source>
        <dbReference type="EMBL" id="PIY69490.1"/>
    </source>
</evidence>
<protein>
    <submittedName>
        <fullName evidence="2">Uncharacterized protein</fullName>
    </submittedName>
</protein>
<reference evidence="3" key="1">
    <citation type="submission" date="2017-09" db="EMBL/GenBank/DDBJ databases">
        <title>Depth-based differentiation of microbial function through sediment-hosted aquifers and enrichment of novel symbionts in the deep terrestrial subsurface.</title>
        <authorList>
            <person name="Probst A.J."/>
            <person name="Ladd B."/>
            <person name="Jarett J.K."/>
            <person name="Geller-Mcgrath D.E."/>
            <person name="Sieber C.M.K."/>
            <person name="Emerson J.B."/>
            <person name="Anantharaman K."/>
            <person name="Thomas B.C."/>
            <person name="Malmstrom R."/>
            <person name="Stieglmeier M."/>
            <person name="Klingl A."/>
            <person name="Woyke T."/>
            <person name="Ryan C.M."/>
            <person name="Banfield J.F."/>
        </authorList>
    </citation>
    <scope>NUCLEOTIDE SEQUENCE [LARGE SCALE GENOMIC DNA]</scope>
</reference>
<dbReference type="AlphaFoldDB" id="A0A2M7QF13"/>
<name>A0A2M7QF13_9BACT</name>
<keyword evidence="1" id="KW-0472">Membrane</keyword>